<evidence type="ECO:0000313" key="2">
    <source>
        <dbReference type="EMBL" id="EFG27258.1"/>
    </source>
</evidence>
<feature type="region of interest" description="Disordered" evidence="1">
    <location>
        <begin position="223"/>
        <end position="249"/>
    </location>
</feature>
<evidence type="ECO:0008006" key="4">
    <source>
        <dbReference type="Google" id="ProtNLM"/>
    </source>
</evidence>
<dbReference type="HOGENOM" id="CLU_069776_1_0_11"/>
<evidence type="ECO:0000313" key="3">
    <source>
        <dbReference type="Proteomes" id="UP000005777"/>
    </source>
</evidence>
<feature type="compositionally biased region" description="Basic residues" evidence="1">
    <location>
        <begin position="1"/>
        <end position="10"/>
    </location>
</feature>
<dbReference type="eggNOG" id="ENOG502Z90C">
    <property type="taxonomic scope" value="Bacteria"/>
</dbReference>
<sequence length="266" mass="29737">MFGFGKKSKKAQASEQKKEAENTGDKQDQADTDQLDADLEADDQDIADDLPLGPWDVHDEDAPDFDGMIDIGSMYLPLMENAELRLKAKRNQEGEQTIVGATITVNDSSLELEAFAAPKTMSLWDDIRQELIQSNSQAKEEEGDFGTEVLLPVKVKDKTFMSRIVGVDGPRWMLRGIFTGPAAQEDTDPRKDFDDFFAQIVVNRGNEPLAPRDLIPMTMPEEIHEDDDDADDLADKVKRPVKPNGYDVQTTVQTTLTRGPLFSEMR</sequence>
<dbReference type="Pfam" id="PF12502">
    <property type="entry name" value="DUF3710"/>
    <property type="match status" value="1"/>
</dbReference>
<comment type="caution">
    <text evidence="2">The sequence shown here is derived from an EMBL/GenBank/DDBJ whole genome shotgun (WGS) entry which is preliminary data.</text>
</comment>
<feature type="compositionally biased region" description="Acidic residues" evidence="1">
    <location>
        <begin position="223"/>
        <end position="232"/>
    </location>
</feature>
<accession>W5IK55</accession>
<dbReference type="InterPro" id="IPR022183">
    <property type="entry name" value="DUF3710"/>
</dbReference>
<keyword evidence="3" id="KW-1185">Reference proteome</keyword>
<gene>
    <name evidence="2" type="ORF">HMPREF9020_00899</name>
</gene>
<protein>
    <recommendedName>
        <fullName evidence="4">DUF3710 domain-containing protein</fullName>
    </recommendedName>
</protein>
<proteinExistence type="predicted"/>
<organism evidence="2 3">
    <name type="scientific">Scardovia inopinata F0304</name>
    <dbReference type="NCBI Taxonomy" id="641146"/>
    <lineage>
        <taxon>Bacteria</taxon>
        <taxon>Bacillati</taxon>
        <taxon>Actinomycetota</taxon>
        <taxon>Actinomycetes</taxon>
        <taxon>Bifidobacteriales</taxon>
        <taxon>Bifidobacteriaceae</taxon>
        <taxon>Scardovia</taxon>
    </lineage>
</organism>
<evidence type="ECO:0000256" key="1">
    <source>
        <dbReference type="SAM" id="MobiDB-lite"/>
    </source>
</evidence>
<feature type="region of interest" description="Disordered" evidence="1">
    <location>
        <begin position="1"/>
        <end position="61"/>
    </location>
</feature>
<dbReference type="EMBL" id="ADCX01000004">
    <property type="protein sequence ID" value="EFG27258.1"/>
    <property type="molecule type" value="Genomic_DNA"/>
</dbReference>
<dbReference type="RefSeq" id="WP_006293267.1">
    <property type="nucleotide sequence ID" value="NZ_GG770225.1"/>
</dbReference>
<dbReference type="AlphaFoldDB" id="W5IK55"/>
<name>W5IK55_SCAIO</name>
<reference evidence="2 3" key="1">
    <citation type="submission" date="2012-01" db="EMBL/GenBank/DDBJ databases">
        <title>The Genome Sequence of Scardovia inopinata F0304.</title>
        <authorList>
            <consortium name="The Broad Institute Genome Sequencing Platform"/>
            <person name="Earl A."/>
            <person name="Ward D."/>
            <person name="Feldgarden M."/>
            <person name="Gevers D."/>
            <person name="Izard J."/>
            <person name="Baranova O.V."/>
            <person name="Blanton J.M."/>
            <person name="Tanner A.C."/>
            <person name="Dewhirst F.E."/>
            <person name="Young S.K."/>
            <person name="Zeng Q."/>
            <person name="Gargeya S."/>
            <person name="Fitzgerald M."/>
            <person name="Haas B."/>
            <person name="Abouelleil A."/>
            <person name="Alvarado L."/>
            <person name="Arachchi H.M."/>
            <person name="Berlin A."/>
            <person name="Chapman S.B."/>
            <person name="Gearin G."/>
            <person name="Goldberg J."/>
            <person name="Griggs A."/>
            <person name="Gujja S."/>
            <person name="Hansen M."/>
            <person name="Heiman D."/>
            <person name="Howarth C."/>
            <person name="Larimer J."/>
            <person name="Lui A."/>
            <person name="MacDonald P.J."/>
            <person name="McCowen C."/>
            <person name="Montmayeur A."/>
            <person name="Murphy C."/>
            <person name="Neiman D."/>
            <person name="Pearson M."/>
            <person name="Priest M."/>
            <person name="Roberts A."/>
            <person name="Saif S."/>
            <person name="Shea T."/>
            <person name="Sisk P."/>
            <person name="Stolte C."/>
            <person name="Sykes S."/>
            <person name="Wortman J."/>
            <person name="Nusbaum C."/>
            <person name="Birren B."/>
        </authorList>
    </citation>
    <scope>NUCLEOTIDE SEQUENCE [LARGE SCALE GENOMIC DNA]</scope>
    <source>
        <strain evidence="2 3">F0304</strain>
    </source>
</reference>
<feature type="compositionally biased region" description="Basic and acidic residues" evidence="1">
    <location>
        <begin position="15"/>
        <end position="29"/>
    </location>
</feature>
<feature type="compositionally biased region" description="Acidic residues" evidence="1">
    <location>
        <begin position="30"/>
        <end position="48"/>
    </location>
</feature>
<dbReference type="Proteomes" id="UP000005777">
    <property type="component" value="Unassembled WGS sequence"/>
</dbReference>